<evidence type="ECO:0000313" key="2">
    <source>
        <dbReference type="Proteomes" id="UP000095766"/>
    </source>
</evidence>
<dbReference type="Proteomes" id="UP000095766">
    <property type="component" value="Unassembled WGS sequence"/>
</dbReference>
<evidence type="ECO:0000313" key="1">
    <source>
        <dbReference type="EMBL" id="CUQ28942.1"/>
    </source>
</evidence>
<dbReference type="Pfam" id="PF14053">
    <property type="entry name" value="DUF4248"/>
    <property type="match status" value="1"/>
</dbReference>
<sequence>MKQNDSFAEPRFPVRSYGKGELAMYYLPGIAQQTAVNRLNEWIRTAPGLEQRLLATGMNPYCRRYGGVK</sequence>
<dbReference type="AlphaFoldDB" id="A0A174V342"/>
<protein>
    <recommendedName>
        <fullName evidence="3">DUF4248 domain-containing protein</fullName>
    </recommendedName>
</protein>
<dbReference type="InterPro" id="IPR025342">
    <property type="entry name" value="DUF4248"/>
</dbReference>
<accession>A0A174V342</accession>
<organism evidence="1 2">
    <name type="scientific">Bacteroides uniformis</name>
    <dbReference type="NCBI Taxonomy" id="820"/>
    <lineage>
        <taxon>Bacteria</taxon>
        <taxon>Pseudomonadati</taxon>
        <taxon>Bacteroidota</taxon>
        <taxon>Bacteroidia</taxon>
        <taxon>Bacteroidales</taxon>
        <taxon>Bacteroidaceae</taxon>
        <taxon>Bacteroides</taxon>
    </lineage>
</organism>
<name>A0A174V342_BACUN</name>
<reference evidence="1 2" key="1">
    <citation type="submission" date="2015-09" db="EMBL/GenBank/DDBJ databases">
        <authorList>
            <consortium name="Pathogen Informatics"/>
        </authorList>
    </citation>
    <scope>NUCLEOTIDE SEQUENCE [LARGE SCALE GENOMIC DNA]</scope>
    <source>
        <strain evidence="1 2">2789STDY5834898</strain>
    </source>
</reference>
<gene>
    <name evidence="1" type="ORF">ERS852510_03819</name>
</gene>
<proteinExistence type="predicted"/>
<dbReference type="EMBL" id="CZAO01000024">
    <property type="protein sequence ID" value="CUQ28942.1"/>
    <property type="molecule type" value="Genomic_DNA"/>
</dbReference>
<evidence type="ECO:0008006" key="3">
    <source>
        <dbReference type="Google" id="ProtNLM"/>
    </source>
</evidence>